<evidence type="ECO:0000313" key="10">
    <source>
        <dbReference type="EMBL" id="WAA11725.1"/>
    </source>
</evidence>
<evidence type="ECO:0000256" key="5">
    <source>
        <dbReference type="ARBA" id="ARBA00022989"/>
    </source>
</evidence>
<evidence type="ECO:0000256" key="6">
    <source>
        <dbReference type="ARBA" id="ARBA00023065"/>
    </source>
</evidence>
<keyword evidence="6" id="KW-0406">Ion transport</keyword>
<dbReference type="EMBL" id="CP106877">
    <property type="protein sequence ID" value="WAA11725.1"/>
    <property type="molecule type" value="Genomic_DNA"/>
</dbReference>
<dbReference type="AlphaFoldDB" id="A0A9E8LXW9"/>
<keyword evidence="4 9" id="KW-0812">Transmembrane</keyword>
<name>A0A9E8LXW9_9BACI</name>
<evidence type="ECO:0000256" key="3">
    <source>
        <dbReference type="ARBA" id="ARBA00022448"/>
    </source>
</evidence>
<comment type="similarity">
    <text evidence="2">Belongs to the V-ATPase 116 kDa subunit family.</text>
</comment>
<feature type="transmembrane region" description="Helical" evidence="9">
    <location>
        <begin position="446"/>
        <end position="470"/>
    </location>
</feature>
<evidence type="ECO:0000256" key="7">
    <source>
        <dbReference type="ARBA" id="ARBA00023136"/>
    </source>
</evidence>
<dbReference type="GO" id="GO:0016471">
    <property type="term" value="C:vacuolar proton-transporting V-type ATPase complex"/>
    <property type="evidence" value="ECO:0007669"/>
    <property type="project" value="TreeGrafter"/>
</dbReference>
<keyword evidence="5 9" id="KW-1133">Transmembrane helix</keyword>
<feature type="transmembrane region" description="Helical" evidence="9">
    <location>
        <begin position="408"/>
        <end position="426"/>
    </location>
</feature>
<proteinExistence type="inferred from homology"/>
<feature type="coiled-coil region" evidence="8">
    <location>
        <begin position="232"/>
        <end position="266"/>
    </location>
</feature>
<feature type="transmembrane region" description="Helical" evidence="9">
    <location>
        <begin position="563"/>
        <end position="582"/>
    </location>
</feature>
<feature type="transmembrane region" description="Helical" evidence="9">
    <location>
        <begin position="366"/>
        <end position="396"/>
    </location>
</feature>
<organism evidence="10 11">
    <name type="scientific">Fervidibacillus halotolerans</name>
    <dbReference type="NCBI Taxonomy" id="2980027"/>
    <lineage>
        <taxon>Bacteria</taxon>
        <taxon>Bacillati</taxon>
        <taxon>Bacillota</taxon>
        <taxon>Bacilli</taxon>
        <taxon>Bacillales</taxon>
        <taxon>Bacillaceae</taxon>
        <taxon>Fervidibacillus</taxon>
    </lineage>
</organism>
<dbReference type="GO" id="GO:0007035">
    <property type="term" value="P:vacuolar acidification"/>
    <property type="evidence" value="ECO:0007669"/>
    <property type="project" value="TreeGrafter"/>
</dbReference>
<dbReference type="InterPro" id="IPR002490">
    <property type="entry name" value="V-ATPase_116kDa_su"/>
</dbReference>
<dbReference type="PANTHER" id="PTHR11629:SF63">
    <property type="entry name" value="V-TYPE PROTON ATPASE SUBUNIT A"/>
    <property type="match status" value="1"/>
</dbReference>
<keyword evidence="3" id="KW-0813">Transport</keyword>
<dbReference type="Proteomes" id="UP001164726">
    <property type="component" value="Chromosome"/>
</dbReference>
<feature type="transmembrane region" description="Helical" evidence="9">
    <location>
        <begin position="589"/>
        <end position="613"/>
    </location>
</feature>
<protein>
    <submittedName>
        <fullName evidence="10">V-type ATP synthase subunit I</fullName>
    </submittedName>
</protein>
<dbReference type="RefSeq" id="WP_275419842.1">
    <property type="nucleotide sequence ID" value="NZ_CP106877.1"/>
</dbReference>
<reference evidence="10" key="1">
    <citation type="submission" date="2022-09" db="EMBL/GenBank/DDBJ databases">
        <title>Complete Genomes of Fervidibacillus albus and Fervidibacillus halotolerans isolated from tidal flat sediments.</title>
        <authorList>
            <person name="Kwon K.K."/>
            <person name="Yang S.-H."/>
            <person name="Park M.J."/>
            <person name="Oh H.-M."/>
        </authorList>
    </citation>
    <scope>NUCLEOTIDE SEQUENCE</scope>
    <source>
        <strain evidence="10">MEBiC13594</strain>
    </source>
</reference>
<keyword evidence="8" id="KW-0175">Coiled coil</keyword>
<dbReference type="KEGG" id="fhl:OE105_08830"/>
<evidence type="ECO:0000256" key="9">
    <source>
        <dbReference type="SAM" id="Phobius"/>
    </source>
</evidence>
<dbReference type="GO" id="GO:0051117">
    <property type="term" value="F:ATPase binding"/>
    <property type="evidence" value="ECO:0007669"/>
    <property type="project" value="TreeGrafter"/>
</dbReference>
<keyword evidence="11" id="KW-1185">Reference proteome</keyword>
<evidence type="ECO:0000256" key="8">
    <source>
        <dbReference type="SAM" id="Coils"/>
    </source>
</evidence>
<dbReference type="PANTHER" id="PTHR11629">
    <property type="entry name" value="VACUOLAR PROTON ATPASES"/>
    <property type="match status" value="1"/>
</dbReference>
<evidence type="ECO:0000313" key="11">
    <source>
        <dbReference type="Proteomes" id="UP001164726"/>
    </source>
</evidence>
<accession>A0A9E8LXW9</accession>
<feature type="transmembrane region" description="Helical" evidence="9">
    <location>
        <begin position="509"/>
        <end position="527"/>
    </location>
</feature>
<evidence type="ECO:0000256" key="1">
    <source>
        <dbReference type="ARBA" id="ARBA00004141"/>
    </source>
</evidence>
<dbReference type="GO" id="GO:0046961">
    <property type="term" value="F:proton-transporting ATPase activity, rotational mechanism"/>
    <property type="evidence" value="ECO:0007669"/>
    <property type="project" value="InterPro"/>
</dbReference>
<sequence>MAIVEMNKFTLFVFSETREDLLRELQRFKYVHFLDLKENEKIKEWGLTGIDVEDALEVVDDDLHKLMFSINELNKYTNRQNIFQKVKNGSPSLSFEELGKRAITIDFLSFYKQVRKLVSQKEHILYKQNQIKAKIELLTPWIPLHVPVELLYSIKTCDVITGRIPKRFQKKVELQLASSQYTYFSIIGEDQDFAYLLSISDRSETEHIRKILKAHEFTRITLIGSEEPKETIVKLKKDFQEEQKRLADLKNQFQQLTEKLTDLEIVYEYYQLKKMRLTATKNYVRTDYFNIIEGYIPKKLADDFQKRIEQKCGDDYYLEMREAGKNDPNVPILLENSRFARSFESLTAMYALPKYGEIDPTPLFSIFYLIFFGMMVADIGYGLILLVGTFGALKLLKLTQQQKNFLQFFYYLSYSTIFWGIVYGSFFGDLIPLPSLINMEEQYNLLLVLSIAFGIMHIFFALGVRGYLAIKNGRLLDAIFDAGFWFLALGGGIAFVASLFLSVPPSIEKTGLVMMVIGMIGILFTGGRNSKSIGGKIGGGLYTLYGISGYVGDFVSYSRLMALGLSSAFIASAINMMVGMLFKMGIIGIIFGLIVFVVGQAFNIFLSLLGSYVHTIRLTYVEFFGKFYEGGGKAFQTFRSDSKYIHIK</sequence>
<keyword evidence="7 9" id="KW-0472">Membrane</keyword>
<dbReference type="GO" id="GO:0033179">
    <property type="term" value="C:proton-transporting V-type ATPase, V0 domain"/>
    <property type="evidence" value="ECO:0007669"/>
    <property type="project" value="InterPro"/>
</dbReference>
<gene>
    <name evidence="10" type="ORF">OE105_08830</name>
</gene>
<dbReference type="Pfam" id="PF01496">
    <property type="entry name" value="V_ATPase_I"/>
    <property type="match status" value="2"/>
</dbReference>
<evidence type="ECO:0000256" key="2">
    <source>
        <dbReference type="ARBA" id="ARBA00009904"/>
    </source>
</evidence>
<comment type="subcellular location">
    <subcellularLocation>
        <location evidence="1">Membrane</location>
        <topology evidence="1">Multi-pass membrane protein</topology>
    </subcellularLocation>
</comment>
<feature type="transmembrane region" description="Helical" evidence="9">
    <location>
        <begin position="482"/>
        <end position="503"/>
    </location>
</feature>
<evidence type="ECO:0000256" key="4">
    <source>
        <dbReference type="ARBA" id="ARBA00022692"/>
    </source>
</evidence>